<evidence type="ECO:0000313" key="2">
    <source>
        <dbReference type="EMBL" id="CEL06065.1"/>
    </source>
</evidence>
<dbReference type="OMA" id="MMEFETH"/>
<dbReference type="AlphaFoldDB" id="A0A0U5G2H1"/>
<dbReference type="Proteomes" id="UP000054771">
    <property type="component" value="Unassembled WGS sequence"/>
</dbReference>
<sequence length="330" mass="35541">MAETSMPYDVPGWGFDPMNPGPGFNLEPGLSGDEELWYRSQLGMSAFDQGHLQREETLAGYDFATPGSGKTAYQLSTLPTEGFPNRADKLLPRFGNMQTPANSTPYSLDDLLRTASQLATERALYMNIPPAVPQSPPAYHYSPAPAADAYISSPGASPSHHSNASDTDEPAPAFDFAQVYRLPEGNGNGNGNSGGSNTNAHFFPPPIHTQSRDHAPAAATVIGVPHSESNPQSKAHAEGNLGKSKKNNLTPLEMPDGSTRFTANWLPVDPQGGFTIRPPVQPMHFMDLDPMMEFETHFDHGHAHGRSNYNYRDAFISIENHGGAEAGPGV</sequence>
<feature type="region of interest" description="Disordered" evidence="1">
    <location>
        <begin position="150"/>
        <end position="252"/>
    </location>
</feature>
<proteinExistence type="predicted"/>
<name>A0A0U5G2H1_ASPCI</name>
<dbReference type="EMBL" id="CDMC01000005">
    <property type="protein sequence ID" value="CEL06065.1"/>
    <property type="molecule type" value="Genomic_DNA"/>
</dbReference>
<reference evidence="3" key="1">
    <citation type="journal article" date="2016" name="Genome Announc.">
        <title>Draft genome sequences of fungus Aspergillus calidoustus.</title>
        <authorList>
            <person name="Horn F."/>
            <person name="Linde J."/>
            <person name="Mattern D.J."/>
            <person name="Walther G."/>
            <person name="Guthke R."/>
            <person name="Scherlach K."/>
            <person name="Martin K."/>
            <person name="Brakhage A.A."/>
            <person name="Petzke L."/>
            <person name="Valiante V."/>
        </authorList>
    </citation>
    <scope>NUCLEOTIDE SEQUENCE [LARGE SCALE GENOMIC DNA]</scope>
    <source>
        <strain evidence="3">SF006504</strain>
    </source>
</reference>
<protein>
    <submittedName>
        <fullName evidence="2">Uncharacterized protein</fullName>
    </submittedName>
</protein>
<keyword evidence="3" id="KW-1185">Reference proteome</keyword>
<evidence type="ECO:0000256" key="1">
    <source>
        <dbReference type="SAM" id="MobiDB-lite"/>
    </source>
</evidence>
<accession>A0A0U5G2H1</accession>
<organism evidence="2 3">
    <name type="scientific">Aspergillus calidoustus</name>
    <dbReference type="NCBI Taxonomy" id="454130"/>
    <lineage>
        <taxon>Eukaryota</taxon>
        <taxon>Fungi</taxon>
        <taxon>Dikarya</taxon>
        <taxon>Ascomycota</taxon>
        <taxon>Pezizomycotina</taxon>
        <taxon>Eurotiomycetes</taxon>
        <taxon>Eurotiomycetidae</taxon>
        <taxon>Eurotiales</taxon>
        <taxon>Aspergillaceae</taxon>
        <taxon>Aspergillus</taxon>
        <taxon>Aspergillus subgen. Nidulantes</taxon>
    </lineage>
</organism>
<dbReference type="OrthoDB" id="4509688at2759"/>
<gene>
    <name evidence="2" type="ORF">ASPCAL07175</name>
</gene>
<evidence type="ECO:0000313" key="3">
    <source>
        <dbReference type="Proteomes" id="UP000054771"/>
    </source>
</evidence>
<feature type="compositionally biased region" description="Polar residues" evidence="1">
    <location>
        <begin position="154"/>
        <end position="165"/>
    </location>
</feature>